<proteinExistence type="predicted"/>
<accession>A0A0F9H6R2</accession>
<protein>
    <recommendedName>
        <fullName evidence="1">Methyltransferase domain-containing protein</fullName>
    </recommendedName>
</protein>
<dbReference type="AlphaFoldDB" id="A0A0F9H6R2"/>
<evidence type="ECO:0000313" key="2">
    <source>
        <dbReference type="EMBL" id="KKL77310.1"/>
    </source>
</evidence>
<name>A0A0F9H6R2_9ZZZZ</name>
<dbReference type="InterPro" id="IPR041698">
    <property type="entry name" value="Methyltransf_25"/>
</dbReference>
<reference evidence="2" key="1">
    <citation type="journal article" date="2015" name="Nature">
        <title>Complex archaea that bridge the gap between prokaryotes and eukaryotes.</title>
        <authorList>
            <person name="Spang A."/>
            <person name="Saw J.H."/>
            <person name="Jorgensen S.L."/>
            <person name="Zaremba-Niedzwiedzka K."/>
            <person name="Martijn J."/>
            <person name="Lind A.E."/>
            <person name="van Eijk R."/>
            <person name="Schleper C."/>
            <person name="Guy L."/>
            <person name="Ettema T.J."/>
        </authorList>
    </citation>
    <scope>NUCLEOTIDE SEQUENCE</scope>
</reference>
<dbReference type="Pfam" id="PF13649">
    <property type="entry name" value="Methyltransf_25"/>
    <property type="match status" value="1"/>
</dbReference>
<dbReference type="InterPro" id="IPR029063">
    <property type="entry name" value="SAM-dependent_MTases_sf"/>
</dbReference>
<organism evidence="2">
    <name type="scientific">marine sediment metagenome</name>
    <dbReference type="NCBI Taxonomy" id="412755"/>
    <lineage>
        <taxon>unclassified sequences</taxon>
        <taxon>metagenomes</taxon>
        <taxon>ecological metagenomes</taxon>
    </lineage>
</organism>
<feature type="non-terminal residue" evidence="2">
    <location>
        <position position="87"/>
    </location>
</feature>
<evidence type="ECO:0000259" key="1">
    <source>
        <dbReference type="Pfam" id="PF13649"/>
    </source>
</evidence>
<dbReference type="Gene3D" id="3.40.50.150">
    <property type="entry name" value="Vaccinia Virus protein VP39"/>
    <property type="match status" value="1"/>
</dbReference>
<comment type="caution">
    <text evidence="2">The sequence shown here is derived from an EMBL/GenBank/DDBJ whole genome shotgun (WGS) entry which is preliminary data.</text>
</comment>
<dbReference type="EMBL" id="LAZR01023786">
    <property type="protein sequence ID" value="KKL77310.1"/>
    <property type="molecule type" value="Genomic_DNA"/>
</dbReference>
<gene>
    <name evidence="2" type="ORF">LCGC14_2036140</name>
</gene>
<feature type="domain" description="Methyltransferase" evidence="1">
    <location>
        <begin position="26"/>
        <end position="64"/>
    </location>
</feature>
<sequence>MEHDDDLLEEIEGFIKLVNVKAGQVVLDIATGTGRYLIQMTKSGALCYGIDQSPKMLKVLSHRLIPKSCVYINNFFLINKIAYFASK</sequence>
<dbReference type="SUPFAM" id="SSF53335">
    <property type="entry name" value="S-adenosyl-L-methionine-dependent methyltransferases"/>
    <property type="match status" value="1"/>
</dbReference>